<dbReference type="InterPro" id="IPR040269">
    <property type="entry name" value="VAB"/>
</dbReference>
<organism evidence="3 4">
    <name type="scientific">Brassica napus</name>
    <name type="common">Rape</name>
    <dbReference type="NCBI Taxonomy" id="3708"/>
    <lineage>
        <taxon>Eukaryota</taxon>
        <taxon>Viridiplantae</taxon>
        <taxon>Streptophyta</taxon>
        <taxon>Embryophyta</taxon>
        <taxon>Tracheophyta</taxon>
        <taxon>Spermatophyta</taxon>
        <taxon>Magnoliopsida</taxon>
        <taxon>eudicotyledons</taxon>
        <taxon>Gunneridae</taxon>
        <taxon>Pentapetalae</taxon>
        <taxon>rosids</taxon>
        <taxon>malvids</taxon>
        <taxon>Brassicales</taxon>
        <taxon>Brassicaceae</taxon>
        <taxon>Brassiceae</taxon>
        <taxon>Brassica</taxon>
    </lineage>
</organism>
<dbReference type="Gramene" id="CDY48155">
    <property type="protein sequence ID" value="CDY48155"/>
    <property type="gene ID" value="GSBRNA2T00088967001"/>
</dbReference>
<reference evidence="3 4" key="1">
    <citation type="journal article" date="2014" name="Science">
        <title>Plant genetics. Early allopolyploid evolution in the post-Neolithic Brassica napus oilseed genome.</title>
        <authorList>
            <person name="Chalhoub B."/>
            <person name="Denoeud F."/>
            <person name="Liu S."/>
            <person name="Parkin I.A."/>
            <person name="Tang H."/>
            <person name="Wang X."/>
            <person name="Chiquet J."/>
            <person name="Belcram H."/>
            <person name="Tong C."/>
            <person name="Samans B."/>
            <person name="Correa M."/>
            <person name="Da Silva C."/>
            <person name="Just J."/>
            <person name="Falentin C."/>
            <person name="Koh C.S."/>
            <person name="Le Clainche I."/>
            <person name="Bernard M."/>
            <person name="Bento P."/>
            <person name="Noel B."/>
            <person name="Labadie K."/>
            <person name="Alberti A."/>
            <person name="Charles M."/>
            <person name="Arnaud D."/>
            <person name="Guo H."/>
            <person name="Daviaud C."/>
            <person name="Alamery S."/>
            <person name="Jabbari K."/>
            <person name="Zhao M."/>
            <person name="Edger P.P."/>
            <person name="Chelaifa H."/>
            <person name="Tack D."/>
            <person name="Lassalle G."/>
            <person name="Mestiri I."/>
            <person name="Schnel N."/>
            <person name="Le Paslier M.C."/>
            <person name="Fan G."/>
            <person name="Renault V."/>
            <person name="Bayer P.E."/>
            <person name="Golicz A.A."/>
            <person name="Manoli S."/>
            <person name="Lee T.H."/>
            <person name="Thi V.H."/>
            <person name="Chalabi S."/>
            <person name="Hu Q."/>
            <person name="Fan C."/>
            <person name="Tollenaere R."/>
            <person name="Lu Y."/>
            <person name="Battail C."/>
            <person name="Shen J."/>
            <person name="Sidebottom C.H."/>
            <person name="Wang X."/>
            <person name="Canaguier A."/>
            <person name="Chauveau A."/>
            <person name="Berard A."/>
            <person name="Deniot G."/>
            <person name="Guan M."/>
            <person name="Liu Z."/>
            <person name="Sun F."/>
            <person name="Lim Y.P."/>
            <person name="Lyons E."/>
            <person name="Town C.D."/>
            <person name="Bancroft I."/>
            <person name="Wang X."/>
            <person name="Meng J."/>
            <person name="Ma J."/>
            <person name="Pires J.C."/>
            <person name="King G.J."/>
            <person name="Brunel D."/>
            <person name="Delourme R."/>
            <person name="Renard M."/>
            <person name="Aury J.M."/>
            <person name="Adams K.L."/>
            <person name="Batley J."/>
            <person name="Snowdon R.J."/>
            <person name="Tost J."/>
            <person name="Edwards D."/>
            <person name="Zhou Y."/>
            <person name="Hua W."/>
            <person name="Sharpe A.G."/>
            <person name="Paterson A.H."/>
            <person name="Guan C."/>
            <person name="Wincker P."/>
        </authorList>
    </citation>
    <scope>NUCLEOTIDE SEQUENCE [LARGE SCALE GENOMIC DNA]</scope>
    <source>
        <strain evidence="4">cv. Darmor-bzh</strain>
    </source>
</reference>
<sequence length="99" mass="11275">MIKLKSKHIGGAFSKKIKFVYGVCDEISSWPCMKDGENSEEFYFGLKTGQGLLEFECKSKIQKQRWCVCVSIHTTFCKVTCLEAEKCSVESLSFSDRMP</sequence>
<dbReference type="PANTHER" id="PTHR31351:SF26">
    <property type="entry name" value="PH DOMAIN-CONTAINING PROTEIN"/>
    <property type="match status" value="1"/>
</dbReference>
<dbReference type="Proteomes" id="UP001295469">
    <property type="component" value="Chromosome A06"/>
</dbReference>
<dbReference type="Proteomes" id="UP000028999">
    <property type="component" value="Unassembled WGS sequence"/>
</dbReference>
<dbReference type="AlphaFoldDB" id="A0A078IBA2"/>
<evidence type="ECO:0000313" key="4">
    <source>
        <dbReference type="Proteomes" id="UP000028999"/>
    </source>
</evidence>
<protein>
    <submittedName>
        <fullName evidence="2">(rape) hypothetical protein</fullName>
    </submittedName>
    <submittedName>
        <fullName evidence="3">BnaA06g16780D protein</fullName>
    </submittedName>
</protein>
<dbReference type="PANTHER" id="PTHR31351">
    <property type="entry name" value="EXPRESSED PROTEIN"/>
    <property type="match status" value="1"/>
</dbReference>
<dbReference type="STRING" id="3708.A0A078IBA2"/>
<dbReference type="Pfam" id="PF08458">
    <property type="entry name" value="PH_2"/>
    <property type="match status" value="1"/>
</dbReference>
<dbReference type="EMBL" id="LK032757">
    <property type="protein sequence ID" value="CDY48155.1"/>
    <property type="molecule type" value="Genomic_DNA"/>
</dbReference>
<reference evidence="3" key="2">
    <citation type="submission" date="2014-06" db="EMBL/GenBank/DDBJ databases">
        <authorList>
            <person name="Genoscope - CEA"/>
        </authorList>
    </citation>
    <scope>NUCLEOTIDE SEQUENCE</scope>
</reference>
<proteinExistence type="predicted"/>
<name>A0A078IBA2_BRANA</name>
<evidence type="ECO:0000313" key="3">
    <source>
        <dbReference type="EMBL" id="CDY48155.1"/>
    </source>
</evidence>
<dbReference type="InterPro" id="IPR013666">
    <property type="entry name" value="PH_pln"/>
</dbReference>
<feature type="domain" description="Pleckstrin-like plant" evidence="1">
    <location>
        <begin position="1"/>
        <end position="70"/>
    </location>
</feature>
<evidence type="ECO:0000313" key="2">
    <source>
        <dbReference type="EMBL" id="CAF2085255.1"/>
    </source>
</evidence>
<evidence type="ECO:0000259" key="1">
    <source>
        <dbReference type="Pfam" id="PF08458"/>
    </source>
</evidence>
<accession>A0A078IBA2</accession>
<dbReference type="EMBL" id="HG994360">
    <property type="protein sequence ID" value="CAF2085255.1"/>
    <property type="molecule type" value="Genomic_DNA"/>
</dbReference>
<reference evidence="2" key="3">
    <citation type="submission" date="2021-01" db="EMBL/GenBank/DDBJ databases">
        <authorList>
            <consortium name="Genoscope - CEA"/>
            <person name="William W."/>
        </authorList>
    </citation>
    <scope>NUCLEOTIDE SEQUENCE</scope>
</reference>
<gene>
    <name evidence="3" type="primary">BnaA06g16780D</name>
    <name evidence="2" type="ORF">DARMORV10_A06P19480.1</name>
    <name evidence="3" type="ORF">GSBRNA2T00088967001</name>
</gene>
<dbReference type="PaxDb" id="3708-A0A078IBA2"/>
<keyword evidence="4" id="KW-1185">Reference proteome</keyword>